<dbReference type="OrthoDB" id="121684at2"/>
<name>A0A2T0APT6_9CLOT</name>
<accession>A0A2T0APT6</accession>
<dbReference type="EMBL" id="PVXN01000053">
    <property type="protein sequence ID" value="PRR70911.1"/>
    <property type="molecule type" value="Genomic_DNA"/>
</dbReference>
<dbReference type="Proteomes" id="UP000239614">
    <property type="component" value="Unassembled WGS sequence"/>
</dbReference>
<dbReference type="RefSeq" id="WP_106024537.1">
    <property type="nucleotide sequence ID" value="NZ_PVXN01000053.1"/>
</dbReference>
<gene>
    <name evidence="1" type="ORF">CPAL_20010</name>
</gene>
<keyword evidence="2" id="KW-1185">Reference proteome</keyword>
<proteinExistence type="predicted"/>
<protein>
    <recommendedName>
        <fullName evidence="3">Phage protein</fullName>
    </recommendedName>
</protein>
<organism evidence="1 2">
    <name type="scientific">Clostridium thermopalmarium DSM 5974</name>
    <dbReference type="NCBI Taxonomy" id="1121340"/>
    <lineage>
        <taxon>Bacteria</taxon>
        <taxon>Bacillati</taxon>
        <taxon>Bacillota</taxon>
        <taxon>Clostridia</taxon>
        <taxon>Eubacteriales</taxon>
        <taxon>Clostridiaceae</taxon>
        <taxon>Clostridium</taxon>
    </lineage>
</organism>
<evidence type="ECO:0000313" key="2">
    <source>
        <dbReference type="Proteomes" id="UP000239614"/>
    </source>
</evidence>
<dbReference type="AlphaFoldDB" id="A0A2T0APT6"/>
<evidence type="ECO:0000313" key="1">
    <source>
        <dbReference type="EMBL" id="PRR70911.1"/>
    </source>
</evidence>
<sequence length="81" mass="9502">MAKYRKKPVEVEAVQYTGKNINEIYNFVRKHLFRDIDRNLSIQTLEGTMKATPGDWIIKGVNGEFYPCKPDIFEKTYESVK</sequence>
<reference evidence="1 2" key="1">
    <citation type="submission" date="2018-03" db="EMBL/GenBank/DDBJ databases">
        <title>Genome sequence of Clostridium thermopalmarium DSM 5974.</title>
        <authorList>
            <person name="Poehlein A."/>
            <person name="Daniel R."/>
        </authorList>
    </citation>
    <scope>NUCLEOTIDE SEQUENCE [LARGE SCALE GENOMIC DNA]</scope>
    <source>
        <strain evidence="1 2">DSM 5974</strain>
    </source>
</reference>
<evidence type="ECO:0008006" key="3">
    <source>
        <dbReference type="Google" id="ProtNLM"/>
    </source>
</evidence>
<comment type="caution">
    <text evidence="1">The sequence shown here is derived from an EMBL/GenBank/DDBJ whole genome shotgun (WGS) entry which is preliminary data.</text>
</comment>